<keyword evidence="6 7" id="KW-0472">Membrane</keyword>
<keyword evidence="5 7" id="KW-1133">Transmembrane helix</keyword>
<dbReference type="InterPro" id="IPR017475">
    <property type="entry name" value="EPS_sugar_tfrase"/>
</dbReference>
<evidence type="ECO:0000256" key="1">
    <source>
        <dbReference type="ARBA" id="ARBA00004141"/>
    </source>
</evidence>
<evidence type="ECO:0000256" key="4">
    <source>
        <dbReference type="ARBA" id="ARBA00022692"/>
    </source>
</evidence>
<feature type="transmembrane region" description="Helical" evidence="7">
    <location>
        <begin position="272"/>
        <end position="296"/>
    </location>
</feature>
<dbReference type="InterPro" id="IPR003362">
    <property type="entry name" value="Bact_transf"/>
</dbReference>
<dbReference type="Gene3D" id="3.40.50.720">
    <property type="entry name" value="NAD(P)-binding Rossmann-like Domain"/>
    <property type="match status" value="1"/>
</dbReference>
<comment type="subcellular location">
    <subcellularLocation>
        <location evidence="1">Membrane</location>
        <topology evidence="1">Multi-pass membrane protein</topology>
    </subcellularLocation>
</comment>
<dbReference type="PANTHER" id="PTHR30576:SF21">
    <property type="entry name" value="UDP-GLUCOSE:UNDECAPRENYL-PHOSPHATE GLUCOSE-1-PHOSPHATE TRANSFERASE"/>
    <property type="match status" value="1"/>
</dbReference>
<evidence type="ECO:0000259" key="8">
    <source>
        <dbReference type="Pfam" id="PF02397"/>
    </source>
</evidence>
<dbReference type="GO" id="GO:0009242">
    <property type="term" value="P:colanic acid biosynthetic process"/>
    <property type="evidence" value="ECO:0007669"/>
    <property type="project" value="TreeGrafter"/>
</dbReference>
<feature type="transmembrane region" description="Helical" evidence="7">
    <location>
        <begin position="67"/>
        <end position="90"/>
    </location>
</feature>
<dbReference type="Proteomes" id="UP000178227">
    <property type="component" value="Unassembled WGS sequence"/>
</dbReference>
<dbReference type="GO" id="GO:0089702">
    <property type="term" value="F:undecaprenyl-phosphate glucose phosphotransferase activity"/>
    <property type="evidence" value="ECO:0007669"/>
    <property type="project" value="TreeGrafter"/>
</dbReference>
<sequence>MKKFLLFISDLAVLFGSLLLTLYLRYGQTFSEKLEFHLAPFSLIFAVWLIVFYIANLYEPATLRNNIHFYSALLQAIIISSVVSLTLFYLVPLFKIAPKTNFAIFAAIFTGLEFSARFGFNRIFEKKFKKTVLIVGLNRQAFELAQFIKNNPQLGYELKCVVDLTPNQPDDPPTGGEEEFKKFGIIQGLDNLEKQIKEEKIDAIVISPEAYQNPETINIFYKSLEQKISFFNLASFYERLTGKVPLGAINQIWFLENLSEGKKRGYEIAKRFFDTVFAVIIGIVSLIFYPLIALVIKISSPGPIFYRQRRFGQAGKTFEIVKFRTMRRDAEKETGAVWAAENDPRITKVGNILRKTRLDEIPQVWNILKGEMSFVGPRAERPEFHNKLQKDVPFYEERYLIKPGLTGWAQINFHYGSSVSDAAEKLKYDLYYIKNRSLLLDLGIILKTIRIAAGQAGR</sequence>
<feature type="transmembrane region" description="Helical" evidence="7">
    <location>
        <begin position="37"/>
        <end position="55"/>
    </location>
</feature>
<evidence type="ECO:0000256" key="3">
    <source>
        <dbReference type="ARBA" id="ARBA00022679"/>
    </source>
</evidence>
<dbReference type="AlphaFoldDB" id="A0A1F8G9S2"/>
<evidence type="ECO:0000256" key="6">
    <source>
        <dbReference type="ARBA" id="ARBA00023136"/>
    </source>
</evidence>
<dbReference type="Pfam" id="PF02397">
    <property type="entry name" value="Bac_transf"/>
    <property type="match status" value="1"/>
</dbReference>
<gene>
    <name evidence="9" type="ORF">A2918_03015</name>
</gene>
<evidence type="ECO:0000256" key="7">
    <source>
        <dbReference type="SAM" id="Phobius"/>
    </source>
</evidence>
<keyword evidence="4 7" id="KW-0812">Transmembrane</keyword>
<comment type="similarity">
    <text evidence="2">Belongs to the bacterial sugar transferase family.</text>
</comment>
<dbReference type="NCBIfam" id="TIGR03025">
    <property type="entry name" value="EPS_sugtrans"/>
    <property type="match status" value="1"/>
</dbReference>
<protein>
    <recommendedName>
        <fullName evidence="8">Bacterial sugar transferase domain-containing protein</fullName>
    </recommendedName>
</protein>
<comment type="caution">
    <text evidence="9">The sequence shown here is derived from an EMBL/GenBank/DDBJ whole genome shotgun (WGS) entry which is preliminary data.</text>
</comment>
<dbReference type="EMBL" id="MGKI01000014">
    <property type="protein sequence ID" value="OGN22107.1"/>
    <property type="molecule type" value="Genomic_DNA"/>
</dbReference>
<organism evidence="9 10">
    <name type="scientific">Candidatus Yanofskybacteria bacterium RIFCSPLOWO2_01_FULL_42_49</name>
    <dbReference type="NCBI Taxonomy" id="1802694"/>
    <lineage>
        <taxon>Bacteria</taxon>
        <taxon>Candidatus Yanofskyibacteriota</taxon>
    </lineage>
</organism>
<accession>A0A1F8G9S2</accession>
<evidence type="ECO:0000256" key="5">
    <source>
        <dbReference type="ARBA" id="ARBA00022989"/>
    </source>
</evidence>
<name>A0A1F8G9S2_9BACT</name>
<feature type="domain" description="Bacterial sugar transferase" evidence="8">
    <location>
        <begin position="270"/>
        <end position="451"/>
    </location>
</feature>
<reference evidence="9 10" key="1">
    <citation type="journal article" date="2016" name="Nat. Commun.">
        <title>Thousands of microbial genomes shed light on interconnected biogeochemical processes in an aquifer system.</title>
        <authorList>
            <person name="Anantharaman K."/>
            <person name="Brown C.T."/>
            <person name="Hug L.A."/>
            <person name="Sharon I."/>
            <person name="Castelle C.J."/>
            <person name="Probst A.J."/>
            <person name="Thomas B.C."/>
            <person name="Singh A."/>
            <person name="Wilkins M.J."/>
            <person name="Karaoz U."/>
            <person name="Brodie E.L."/>
            <person name="Williams K.H."/>
            <person name="Hubbard S.S."/>
            <person name="Banfield J.F."/>
        </authorList>
    </citation>
    <scope>NUCLEOTIDE SEQUENCE [LARGE SCALE GENOMIC DNA]</scope>
</reference>
<proteinExistence type="inferred from homology"/>
<keyword evidence="3" id="KW-0808">Transferase</keyword>
<evidence type="ECO:0000313" key="9">
    <source>
        <dbReference type="EMBL" id="OGN22107.1"/>
    </source>
</evidence>
<dbReference type="GO" id="GO:0016020">
    <property type="term" value="C:membrane"/>
    <property type="evidence" value="ECO:0007669"/>
    <property type="project" value="UniProtKB-SubCell"/>
</dbReference>
<dbReference type="PANTHER" id="PTHR30576">
    <property type="entry name" value="COLANIC BIOSYNTHESIS UDP-GLUCOSE LIPID CARRIER TRANSFERASE"/>
    <property type="match status" value="1"/>
</dbReference>
<evidence type="ECO:0000256" key="2">
    <source>
        <dbReference type="ARBA" id="ARBA00006464"/>
    </source>
</evidence>
<dbReference type="STRING" id="1802694.A2918_03015"/>
<feature type="transmembrane region" description="Helical" evidence="7">
    <location>
        <begin position="102"/>
        <end position="120"/>
    </location>
</feature>
<evidence type="ECO:0000313" key="10">
    <source>
        <dbReference type="Proteomes" id="UP000178227"/>
    </source>
</evidence>